<proteinExistence type="inferred from homology"/>
<keyword evidence="3 11" id="KW-0645">Protease</keyword>
<evidence type="ECO:0000256" key="8">
    <source>
        <dbReference type="ARBA" id="ARBA00023049"/>
    </source>
</evidence>
<dbReference type="Proteomes" id="UP001381693">
    <property type="component" value="Unassembled WGS sequence"/>
</dbReference>
<dbReference type="SMART" id="SM00232">
    <property type="entry name" value="JAB_MPN"/>
    <property type="match status" value="1"/>
</dbReference>
<keyword evidence="6 11" id="KW-0378">Hydrolase</keyword>
<evidence type="ECO:0000256" key="1">
    <source>
        <dbReference type="ARBA" id="ARBA00001947"/>
    </source>
</evidence>
<keyword evidence="4" id="KW-0479">Metal-binding</keyword>
<dbReference type="GO" id="GO:0005768">
    <property type="term" value="C:endosome"/>
    <property type="evidence" value="ECO:0007669"/>
    <property type="project" value="TreeGrafter"/>
</dbReference>
<dbReference type="PANTHER" id="PTHR12947">
    <property type="entry name" value="AMSH-LIKE PROTEASE"/>
    <property type="match status" value="1"/>
</dbReference>
<dbReference type="AlphaFoldDB" id="A0AAN8ZYZ9"/>
<feature type="domain" description="MPN" evidence="10">
    <location>
        <begin position="280"/>
        <end position="409"/>
    </location>
</feature>
<evidence type="ECO:0000256" key="9">
    <source>
        <dbReference type="SAM" id="MobiDB-lite"/>
    </source>
</evidence>
<sequence length="452" mass="51304">MSSELCHLEPAARIKHLCMQGDAVEVDPNIPLRRYFRSGMEMVRMANVYAEEGSLENAFILYMKFMTLFLEKIRSHPDFVGHSTVDKNSSAKKLKEILPRAEKLKSLLKEKYQREYNVIVKEQKLMEAELKSKQLKQQKLVEEEEKRRQQIEEENQRKREIQDEEKRIKELQSFHLNHPRTAWSDAPPDYDSVGTLCYPINALTISDDSPTDRPSAPPEDLNTSQISPLSPMDNLHSTPSIPSRDLKPSHPSIPYVDRSSKPTSLLSATIGTKSGGLREVVVPEELMSKFMALALANTQRNVETCGVLAGKLAQNQLVVTYLLVPKQCGTSDSCTTQQEEELFDYQDRFDLITIGWIHTHPTQTAFLSSVDLHTHCSYQLMMPEAVAIVCAPKYNETGYFTLTSNHGLPFIANCQQSGFHPHPKEPPLFQQAEHVMLSKNLSINVIDLRIAK</sequence>
<dbReference type="InterPro" id="IPR037518">
    <property type="entry name" value="MPN"/>
</dbReference>
<dbReference type="FunFam" id="3.40.140.10:FF:000010">
    <property type="entry name" value="AMSH-like protease isoform X1"/>
    <property type="match status" value="1"/>
</dbReference>
<evidence type="ECO:0000256" key="6">
    <source>
        <dbReference type="ARBA" id="ARBA00022801"/>
    </source>
</evidence>
<evidence type="ECO:0000256" key="2">
    <source>
        <dbReference type="ARBA" id="ARBA00010981"/>
    </source>
</evidence>
<feature type="compositionally biased region" description="Basic and acidic residues" evidence="9">
    <location>
        <begin position="139"/>
        <end position="163"/>
    </location>
</feature>
<evidence type="ECO:0000256" key="7">
    <source>
        <dbReference type="ARBA" id="ARBA00022833"/>
    </source>
</evidence>
<keyword evidence="7" id="KW-0862">Zinc</keyword>
<evidence type="ECO:0000313" key="12">
    <source>
        <dbReference type="Proteomes" id="UP001381693"/>
    </source>
</evidence>
<dbReference type="Gene3D" id="3.40.140.10">
    <property type="entry name" value="Cytidine Deaminase, domain 2"/>
    <property type="match status" value="1"/>
</dbReference>
<dbReference type="Pfam" id="PF01398">
    <property type="entry name" value="JAB"/>
    <property type="match status" value="1"/>
</dbReference>
<gene>
    <name evidence="11" type="primary">STAMBPL1</name>
    <name evidence="11" type="ORF">SK128_008016</name>
</gene>
<dbReference type="InterPro" id="IPR015063">
    <property type="entry name" value="USP8_dimer"/>
</dbReference>
<reference evidence="11 12" key="1">
    <citation type="submission" date="2023-11" db="EMBL/GenBank/DDBJ databases">
        <title>Halocaridina rubra genome assembly.</title>
        <authorList>
            <person name="Smith C."/>
        </authorList>
    </citation>
    <scope>NUCLEOTIDE SEQUENCE [LARGE SCALE GENOMIC DNA]</scope>
    <source>
        <strain evidence="11">EP-1</strain>
        <tissue evidence="11">Whole</tissue>
    </source>
</reference>
<dbReference type="SUPFAM" id="SSF102712">
    <property type="entry name" value="JAB1/MPN domain"/>
    <property type="match status" value="1"/>
</dbReference>
<dbReference type="Pfam" id="PF08969">
    <property type="entry name" value="USP8_dimer"/>
    <property type="match status" value="1"/>
</dbReference>
<feature type="region of interest" description="Disordered" evidence="9">
    <location>
        <begin position="132"/>
        <end position="163"/>
    </location>
</feature>
<keyword evidence="12" id="KW-1185">Reference proteome</keyword>
<dbReference type="GO" id="GO:0016020">
    <property type="term" value="C:membrane"/>
    <property type="evidence" value="ECO:0007669"/>
    <property type="project" value="TreeGrafter"/>
</dbReference>
<evidence type="ECO:0000259" key="10">
    <source>
        <dbReference type="PROSITE" id="PS50249"/>
    </source>
</evidence>
<dbReference type="InterPro" id="IPR000555">
    <property type="entry name" value="JAMM/MPN+_dom"/>
</dbReference>
<dbReference type="PROSITE" id="PS50249">
    <property type="entry name" value="MPN"/>
    <property type="match status" value="1"/>
</dbReference>
<dbReference type="EC" id="3.4.19.12" evidence="11"/>
<dbReference type="GO" id="GO:0140492">
    <property type="term" value="F:metal-dependent deubiquitinase activity"/>
    <property type="evidence" value="ECO:0007669"/>
    <property type="project" value="InterPro"/>
</dbReference>
<dbReference type="GO" id="GO:0006508">
    <property type="term" value="P:proteolysis"/>
    <property type="evidence" value="ECO:0007669"/>
    <property type="project" value="UniProtKB-KW"/>
</dbReference>
<comment type="cofactor">
    <cofactor evidence="1">
        <name>Zn(2+)</name>
        <dbReference type="ChEBI" id="CHEBI:29105"/>
    </cofactor>
</comment>
<dbReference type="GO" id="GO:0046872">
    <property type="term" value="F:metal ion binding"/>
    <property type="evidence" value="ECO:0007669"/>
    <property type="project" value="UniProtKB-KW"/>
</dbReference>
<keyword evidence="8" id="KW-0482">Metalloprotease</keyword>
<accession>A0AAN8ZYZ9</accession>
<dbReference type="PANTHER" id="PTHR12947:SF13">
    <property type="entry name" value="FI19924P1"/>
    <property type="match status" value="1"/>
</dbReference>
<dbReference type="CDD" id="cd08066">
    <property type="entry name" value="MPN_AMSH_like"/>
    <property type="match status" value="1"/>
</dbReference>
<protein>
    <submittedName>
        <fullName evidence="11">AMSH-like protease</fullName>
        <ecNumber evidence="11">3.4.19.12</ecNumber>
    </submittedName>
</protein>
<dbReference type="GO" id="GO:0004843">
    <property type="term" value="F:cysteine-type deubiquitinase activity"/>
    <property type="evidence" value="ECO:0007669"/>
    <property type="project" value="UniProtKB-EC"/>
</dbReference>
<dbReference type="InterPro" id="IPR044098">
    <property type="entry name" value="STAMBP/STALP-like_MPN"/>
</dbReference>
<evidence type="ECO:0000256" key="3">
    <source>
        <dbReference type="ARBA" id="ARBA00022670"/>
    </source>
</evidence>
<dbReference type="GO" id="GO:0070536">
    <property type="term" value="P:protein K63-linked deubiquitination"/>
    <property type="evidence" value="ECO:0007669"/>
    <property type="project" value="InterPro"/>
</dbReference>
<dbReference type="Gene3D" id="1.20.58.80">
    <property type="entry name" value="Phosphotransferase system, lactose/cellobiose-type IIA subunit"/>
    <property type="match status" value="1"/>
</dbReference>
<comment type="caution">
    <text evidence="11">The sequence shown here is derived from an EMBL/GenBank/DDBJ whole genome shotgun (WGS) entry which is preliminary data.</text>
</comment>
<dbReference type="SUPFAM" id="SSF140856">
    <property type="entry name" value="USP8 N-terminal domain-like"/>
    <property type="match status" value="1"/>
</dbReference>
<organism evidence="11 12">
    <name type="scientific">Halocaridina rubra</name>
    <name type="common">Hawaiian red shrimp</name>
    <dbReference type="NCBI Taxonomy" id="373956"/>
    <lineage>
        <taxon>Eukaryota</taxon>
        <taxon>Metazoa</taxon>
        <taxon>Ecdysozoa</taxon>
        <taxon>Arthropoda</taxon>
        <taxon>Crustacea</taxon>
        <taxon>Multicrustacea</taxon>
        <taxon>Malacostraca</taxon>
        <taxon>Eumalacostraca</taxon>
        <taxon>Eucarida</taxon>
        <taxon>Decapoda</taxon>
        <taxon>Pleocyemata</taxon>
        <taxon>Caridea</taxon>
        <taxon>Atyoidea</taxon>
        <taxon>Atyidae</taxon>
        <taxon>Halocaridina</taxon>
    </lineage>
</organism>
<keyword evidence="5" id="KW-0833">Ubl conjugation pathway</keyword>
<comment type="similarity">
    <text evidence="2">Belongs to the peptidase M67C family.</text>
</comment>
<evidence type="ECO:0000313" key="11">
    <source>
        <dbReference type="EMBL" id="KAK7069038.1"/>
    </source>
</evidence>
<evidence type="ECO:0000256" key="4">
    <source>
        <dbReference type="ARBA" id="ARBA00022723"/>
    </source>
</evidence>
<name>A0AAN8ZYZ9_HALRR</name>
<evidence type="ECO:0000256" key="5">
    <source>
        <dbReference type="ARBA" id="ARBA00022786"/>
    </source>
</evidence>
<dbReference type="GO" id="GO:0061578">
    <property type="term" value="F:K63-linked deubiquitinase activity"/>
    <property type="evidence" value="ECO:0007669"/>
    <property type="project" value="InterPro"/>
</dbReference>
<feature type="region of interest" description="Disordered" evidence="9">
    <location>
        <begin position="204"/>
        <end position="260"/>
    </location>
</feature>
<dbReference type="EMBL" id="JAXCGZ010017046">
    <property type="protein sequence ID" value="KAK7069038.1"/>
    <property type="molecule type" value="Genomic_DNA"/>
</dbReference>